<feature type="chain" id="PRO_5016582394" evidence="1">
    <location>
        <begin position="43"/>
        <end position="311"/>
    </location>
</feature>
<dbReference type="InterPro" id="IPR036866">
    <property type="entry name" value="RibonucZ/Hydroxyglut_hydro"/>
</dbReference>
<dbReference type="PANTHER" id="PTHR42951">
    <property type="entry name" value="METALLO-BETA-LACTAMASE DOMAIN-CONTAINING"/>
    <property type="match status" value="1"/>
</dbReference>
<keyword evidence="1" id="KW-0732">Signal</keyword>
<dbReference type="CDD" id="cd07739">
    <property type="entry name" value="metallo-hydrolase-like_MBL-fold"/>
    <property type="match status" value="1"/>
</dbReference>
<evidence type="ECO:0000313" key="4">
    <source>
        <dbReference type="Proteomes" id="UP000255061"/>
    </source>
</evidence>
<accession>A0A380AA58</accession>
<evidence type="ECO:0000313" key="3">
    <source>
        <dbReference type="EMBL" id="SUI77128.1"/>
    </source>
</evidence>
<sequence>MNTSTYAIRNIVNATVNATFKASSKISLAATLLLAGLGAVNAAPLQVSHFNPGENSIFAVSSSFISGEHEMMLVDAQFQNNDAQTLVDTIKASGKKLTLVYISHSDPDFYFGLAVIKKNFPDAQIVATQTTVDAIKASMDGKLAYWGPILKDNAPSELVLPKAVHSDTFTIDGEQVIIEGFNDRHPKHTFLWVPSIKTIVGGVEVFDNTHVWMADTQTTSERQEWLIHLDAMEKLLPTTVIPGHYLGEARFDIRAIGFTRDYVKAFDVAAKASKNSAELIQKMRALYPQMPVDAGLEISAKVYMGEMTWPM</sequence>
<proteinExistence type="predicted"/>
<dbReference type="PANTHER" id="PTHR42951:SF14">
    <property type="entry name" value="METALLO-BETA-LACTAMASE SUPERFAMILY PROTEIN"/>
    <property type="match status" value="1"/>
</dbReference>
<gene>
    <name evidence="3" type="ORF">NCTC10736_01986</name>
</gene>
<organism evidence="3 4">
    <name type="scientific">Shewanella morhuae</name>
    <dbReference type="NCBI Taxonomy" id="365591"/>
    <lineage>
        <taxon>Bacteria</taxon>
        <taxon>Pseudomonadati</taxon>
        <taxon>Pseudomonadota</taxon>
        <taxon>Gammaproteobacteria</taxon>
        <taxon>Alteromonadales</taxon>
        <taxon>Shewanellaceae</taxon>
        <taxon>Shewanella</taxon>
    </lineage>
</organism>
<dbReference type="RefSeq" id="WP_115406123.1">
    <property type="nucleotide sequence ID" value="NZ_UGYV01000001.1"/>
</dbReference>
<reference evidence="3 4" key="1">
    <citation type="submission" date="2018-06" db="EMBL/GenBank/DDBJ databases">
        <authorList>
            <consortium name="Pathogen Informatics"/>
            <person name="Doyle S."/>
        </authorList>
    </citation>
    <scope>NUCLEOTIDE SEQUENCE [LARGE SCALE GENOMIC DNA]</scope>
    <source>
        <strain evidence="3 4">NCTC10736</strain>
    </source>
</reference>
<dbReference type="InterPro" id="IPR001279">
    <property type="entry name" value="Metallo-B-lactamas"/>
</dbReference>
<dbReference type="Gene3D" id="3.60.15.10">
    <property type="entry name" value="Ribonuclease Z/Hydroxyacylglutathione hydrolase-like"/>
    <property type="match status" value="1"/>
</dbReference>
<dbReference type="SUPFAM" id="SSF56281">
    <property type="entry name" value="Metallo-hydrolase/oxidoreductase"/>
    <property type="match status" value="1"/>
</dbReference>
<feature type="domain" description="Metallo-beta-lactamase" evidence="2">
    <location>
        <begin position="59"/>
        <end position="244"/>
    </location>
</feature>
<dbReference type="EMBL" id="UGYV01000001">
    <property type="protein sequence ID" value="SUI77128.1"/>
    <property type="molecule type" value="Genomic_DNA"/>
</dbReference>
<protein>
    <submittedName>
        <fullName evidence="3">Arsenate reductase and related proteins, glutaredoxin family</fullName>
    </submittedName>
</protein>
<evidence type="ECO:0000259" key="2">
    <source>
        <dbReference type="SMART" id="SM00849"/>
    </source>
</evidence>
<feature type="signal peptide" evidence="1">
    <location>
        <begin position="1"/>
        <end position="42"/>
    </location>
</feature>
<name>A0A380AA58_9GAMM</name>
<dbReference type="SMART" id="SM00849">
    <property type="entry name" value="Lactamase_B"/>
    <property type="match status" value="1"/>
</dbReference>
<dbReference type="Proteomes" id="UP000255061">
    <property type="component" value="Unassembled WGS sequence"/>
</dbReference>
<evidence type="ECO:0000256" key="1">
    <source>
        <dbReference type="SAM" id="SignalP"/>
    </source>
</evidence>
<dbReference type="AlphaFoldDB" id="A0A380AA58"/>
<dbReference type="InterPro" id="IPR050855">
    <property type="entry name" value="NDM-1-like"/>
</dbReference>